<dbReference type="EMBL" id="LC066374">
    <property type="protein sequence ID" value="BAT26837.1"/>
    <property type="molecule type" value="Genomic_DNA"/>
</dbReference>
<sequence>MQAALTRFLSPRATGAEQIGFEVATRRLKAPGSRSANIERGFARRRTSL</sequence>
<protein>
    <submittedName>
        <fullName evidence="1">Chromosome partition protein Smc</fullName>
    </submittedName>
</protein>
<name>A0A0P0YYY9_9HYPH</name>
<dbReference type="AlphaFoldDB" id="A0A0P0YYY9"/>
<organism evidence="1">
    <name type="scientific">Aurantimonas coralicida</name>
    <dbReference type="NCBI Taxonomy" id="182270"/>
    <lineage>
        <taxon>Bacteria</taxon>
        <taxon>Pseudomonadati</taxon>
        <taxon>Pseudomonadota</taxon>
        <taxon>Alphaproteobacteria</taxon>
        <taxon>Hyphomicrobiales</taxon>
        <taxon>Aurantimonadaceae</taxon>
        <taxon>Aurantimonas</taxon>
    </lineage>
</organism>
<evidence type="ECO:0000313" key="1">
    <source>
        <dbReference type="EMBL" id="BAT26837.1"/>
    </source>
</evidence>
<accession>A0A0P0YYY9</accession>
<proteinExistence type="predicted"/>
<reference evidence="1" key="1">
    <citation type="journal article" date="2015" name="Proc. Natl. Acad. Sci. U.S.A.">
        <title>Bacterial clade with the ribosomal RNA operon on a small plasmid rather than the chromosome.</title>
        <authorList>
            <person name="Anda M."/>
            <person name="Ohtsubo Y."/>
            <person name="Okubo T."/>
            <person name="Sugawara M."/>
            <person name="Nagata Y."/>
            <person name="Tsuda M."/>
            <person name="Minamisawa K."/>
            <person name="Mitsui H."/>
        </authorList>
    </citation>
    <scope>NUCLEOTIDE SEQUENCE</scope>
    <source>
        <strain evidence="1">DSM 14790</strain>
    </source>
</reference>